<reference evidence="3 4" key="1">
    <citation type="journal article" date="2024" name="Commun. Biol.">
        <title>Comparative genomic analysis of thermophilic fungi reveals convergent evolutionary adaptations and gene losses.</title>
        <authorList>
            <person name="Steindorff A.S."/>
            <person name="Aguilar-Pontes M.V."/>
            <person name="Robinson A.J."/>
            <person name="Andreopoulos B."/>
            <person name="LaButti K."/>
            <person name="Kuo A."/>
            <person name="Mondo S."/>
            <person name="Riley R."/>
            <person name="Otillar R."/>
            <person name="Haridas S."/>
            <person name="Lipzen A."/>
            <person name="Grimwood J."/>
            <person name="Schmutz J."/>
            <person name="Clum A."/>
            <person name="Reid I.D."/>
            <person name="Moisan M.C."/>
            <person name="Butler G."/>
            <person name="Nguyen T.T.M."/>
            <person name="Dewar K."/>
            <person name="Conant G."/>
            <person name="Drula E."/>
            <person name="Henrissat B."/>
            <person name="Hansel C."/>
            <person name="Singer S."/>
            <person name="Hutchinson M.I."/>
            <person name="de Vries R.P."/>
            <person name="Natvig D.O."/>
            <person name="Powell A.J."/>
            <person name="Tsang A."/>
            <person name="Grigoriev I.V."/>
        </authorList>
    </citation>
    <scope>NUCLEOTIDE SEQUENCE [LARGE SCALE GENOMIC DNA]</scope>
    <source>
        <strain evidence="3 4">ATCC 24622</strain>
    </source>
</reference>
<feature type="transmembrane region" description="Helical" evidence="2">
    <location>
        <begin position="7"/>
        <end position="27"/>
    </location>
</feature>
<sequence length="527" mass="56322">MQPKLRLIHLLYLVPFLSFVLLAITLYHGSDHLSRLPWKPGRPHQSPASSDADLVMPAEPTSSSPGPTTSPHKAANETVLAASEVAAYVRAIFDPTSAPELPRLECPPWNGSRYEPLVRARRGEGPPALNGQGRIDYFVAIDLRQSLPVLPNLLGSVVEAIRFLGPRRCALSIVEGNSHDGTPEVLAAIREELAGLGIGGYFFQSSDINPVGRRRAAGGRVSKLAQLRNLALQPLFYMSSSSSSSSSSNSEDAQKSATSSPLADDGTTVLFLNDVVPCAEDVLELLLQRQTLGADMTCAMDWTYVGPDPTFYDVWIARTIAGDSFFHIPADGSWDFAWNLFWNAPEATRTRFAARLPFQVFSCWNGATAFGAGPLLPVRSVGGAGTSRDGRSSSSSSGTGAGADKVSLPPSSSSSSSSPPSSSPIRFRGPRTDKGECQQGEPQLFCKDLWARGHGRIAVVPSVNLAYTVEQARKIKTLKGFVSADGPGGGAEAGRGIEWVAEPPAKVKCMPSWATQFWQAWDAGLAA</sequence>
<gene>
    <name evidence="3" type="ORF">VTK73DRAFT_9590</name>
</gene>
<evidence type="ECO:0000313" key="3">
    <source>
        <dbReference type="EMBL" id="KAL1850972.1"/>
    </source>
</evidence>
<comment type="caution">
    <text evidence="3">The sequence shown here is derived from an EMBL/GenBank/DDBJ whole genome shotgun (WGS) entry which is preliminary data.</text>
</comment>
<feature type="region of interest" description="Disordered" evidence="1">
    <location>
        <begin position="242"/>
        <end position="262"/>
    </location>
</feature>
<dbReference type="EMBL" id="JAZHXJ010000809">
    <property type="protein sequence ID" value="KAL1850972.1"/>
    <property type="molecule type" value="Genomic_DNA"/>
</dbReference>
<dbReference type="InterPro" id="IPR021047">
    <property type="entry name" value="Mannosyltransferase_CMT1"/>
</dbReference>
<evidence type="ECO:0000256" key="2">
    <source>
        <dbReference type="SAM" id="Phobius"/>
    </source>
</evidence>
<dbReference type="PANTHER" id="PTHR34144:SF5">
    <property type="entry name" value="ALPHA-1,3-MANNOSYLTRANSFERASE CMT1"/>
    <property type="match status" value="1"/>
</dbReference>
<evidence type="ECO:0008006" key="5">
    <source>
        <dbReference type="Google" id="ProtNLM"/>
    </source>
</evidence>
<evidence type="ECO:0000313" key="4">
    <source>
        <dbReference type="Proteomes" id="UP001586593"/>
    </source>
</evidence>
<keyword evidence="4" id="KW-1185">Reference proteome</keyword>
<feature type="region of interest" description="Disordered" evidence="1">
    <location>
        <begin position="382"/>
        <end position="439"/>
    </location>
</feature>
<proteinExistence type="predicted"/>
<keyword evidence="2" id="KW-1133">Transmembrane helix</keyword>
<feature type="region of interest" description="Disordered" evidence="1">
    <location>
        <begin position="38"/>
        <end position="74"/>
    </location>
</feature>
<feature type="compositionally biased region" description="Low complexity" evidence="1">
    <location>
        <begin position="60"/>
        <end position="71"/>
    </location>
</feature>
<name>A0ABR3W1K4_9PEZI</name>
<dbReference type="PANTHER" id="PTHR34144">
    <property type="entry name" value="CHROMOSOME 8, WHOLE GENOME SHOTGUN SEQUENCE"/>
    <property type="match status" value="1"/>
</dbReference>
<organism evidence="3 4">
    <name type="scientific">Phialemonium thermophilum</name>
    <dbReference type="NCBI Taxonomy" id="223376"/>
    <lineage>
        <taxon>Eukaryota</taxon>
        <taxon>Fungi</taxon>
        <taxon>Dikarya</taxon>
        <taxon>Ascomycota</taxon>
        <taxon>Pezizomycotina</taxon>
        <taxon>Sordariomycetes</taxon>
        <taxon>Sordariomycetidae</taxon>
        <taxon>Cephalothecales</taxon>
        <taxon>Cephalothecaceae</taxon>
        <taxon>Phialemonium</taxon>
    </lineage>
</organism>
<dbReference type="Proteomes" id="UP001586593">
    <property type="component" value="Unassembled WGS sequence"/>
</dbReference>
<keyword evidence="2" id="KW-0812">Transmembrane</keyword>
<accession>A0ABR3W1K4</accession>
<protein>
    <recommendedName>
        <fullName evidence="5">Alpha-1,3-mannosyltransferase CMT1</fullName>
    </recommendedName>
</protein>
<dbReference type="Pfam" id="PF11735">
    <property type="entry name" value="CAP59_mtransfer"/>
    <property type="match status" value="1"/>
</dbReference>
<evidence type="ECO:0000256" key="1">
    <source>
        <dbReference type="SAM" id="MobiDB-lite"/>
    </source>
</evidence>
<feature type="compositionally biased region" description="Low complexity" evidence="1">
    <location>
        <begin position="392"/>
        <end position="424"/>
    </location>
</feature>
<keyword evidence="2" id="KW-0472">Membrane</keyword>